<dbReference type="InterPro" id="IPR050789">
    <property type="entry name" value="Diverse_Enzym_Activities"/>
</dbReference>
<dbReference type="SUPFAM" id="SSF56601">
    <property type="entry name" value="beta-lactamase/transpeptidase-like"/>
    <property type="match status" value="1"/>
</dbReference>
<proteinExistence type="predicted"/>
<feature type="domain" description="Beta-lactamase-related" evidence="1">
    <location>
        <begin position="159"/>
        <end position="430"/>
    </location>
</feature>
<evidence type="ECO:0000313" key="3">
    <source>
        <dbReference type="Proteomes" id="UP001481413"/>
    </source>
</evidence>
<dbReference type="GO" id="GO:0016787">
    <property type="term" value="F:hydrolase activity"/>
    <property type="evidence" value="ECO:0007669"/>
    <property type="project" value="UniProtKB-KW"/>
</dbReference>
<gene>
    <name evidence="2" type="ORF">NBRC116585_27940</name>
</gene>
<comment type="caution">
    <text evidence="2">The sequence shown here is derived from an EMBL/GenBank/DDBJ whole genome shotgun (WGS) entry which is preliminary data.</text>
</comment>
<organism evidence="2 3">
    <name type="scientific">Thalassolituus maritimus</name>
    <dbReference type="NCBI Taxonomy" id="484498"/>
    <lineage>
        <taxon>Bacteria</taxon>
        <taxon>Pseudomonadati</taxon>
        <taxon>Pseudomonadota</taxon>
        <taxon>Gammaproteobacteria</taxon>
        <taxon>Oceanospirillales</taxon>
        <taxon>Oceanospirillaceae</taxon>
        <taxon>Thalassolituus</taxon>
    </lineage>
</organism>
<keyword evidence="2" id="KW-0378">Hydrolase</keyword>
<dbReference type="Proteomes" id="UP001481413">
    <property type="component" value="Unassembled WGS sequence"/>
</dbReference>
<sequence>MNKKIKFFSTFVILLLALPALYFYNSGLLDDLPVGKGYAAKYLCSYVFNSDFDEQQVIDRYVAKKVKPLPLIWTVDVDHDAQEVRVGDKFLGDDAVAFYTEGKGCTLLIDRTREEVAAIPFTPSTTQSLPADQPWPHGSGPVVAAHSDVDMDRIQSAADALFSHDMAHTTSVVVTHKGELIFEQYGQGASKDTRLLGWSMTKTLTGMLIGKLADQGVLNLDAPAPIREWAQTDRADITTRQLVNMTGGVLVNEDYTKFSDVTQMLYLESDQHGYAVNQPKVHPAGEHFAYSTAETNRLAAIIQQHFGSQQAVYDFYQQELFYPLGITDGFIEFDAHGQLVGGAYGFLKARDWARIGQLYLQRGEWNGEQVLSKEWVDFALAESEQSPIYGGQLWINAEKKRWKDVPDVRYLSGHQGQRVVMIPSHDLVIVRTGITEDHRLQRRLIGNLIRDVMASVPTTASSREAQDKPNS</sequence>
<reference evidence="2 3" key="1">
    <citation type="submission" date="2024-04" db="EMBL/GenBank/DDBJ databases">
        <title>Draft genome sequence of Thalassolituus maritimus NBRC 116585.</title>
        <authorList>
            <person name="Miyakawa T."/>
            <person name="Kusuya Y."/>
            <person name="Miura T."/>
        </authorList>
    </citation>
    <scope>NUCLEOTIDE SEQUENCE [LARGE SCALE GENOMIC DNA]</scope>
    <source>
        <strain evidence="2 3">5NW40-0001</strain>
    </source>
</reference>
<evidence type="ECO:0000313" key="2">
    <source>
        <dbReference type="EMBL" id="GAA6146676.1"/>
    </source>
</evidence>
<dbReference type="RefSeq" id="WP_353295897.1">
    <property type="nucleotide sequence ID" value="NZ_BAABWH010000009.1"/>
</dbReference>
<name>A0ABQ0A2Q6_9GAMM</name>
<dbReference type="Gene3D" id="3.40.710.10">
    <property type="entry name" value="DD-peptidase/beta-lactamase superfamily"/>
    <property type="match status" value="1"/>
</dbReference>
<evidence type="ECO:0000259" key="1">
    <source>
        <dbReference type="Pfam" id="PF00144"/>
    </source>
</evidence>
<dbReference type="Pfam" id="PF00144">
    <property type="entry name" value="Beta-lactamase"/>
    <property type="match status" value="1"/>
</dbReference>
<dbReference type="PANTHER" id="PTHR43283:SF7">
    <property type="entry name" value="BETA-LACTAMASE-RELATED DOMAIN-CONTAINING PROTEIN"/>
    <property type="match status" value="1"/>
</dbReference>
<keyword evidence="3" id="KW-1185">Reference proteome</keyword>
<dbReference type="InterPro" id="IPR012338">
    <property type="entry name" value="Beta-lactam/transpept-like"/>
</dbReference>
<dbReference type="PANTHER" id="PTHR43283">
    <property type="entry name" value="BETA-LACTAMASE-RELATED"/>
    <property type="match status" value="1"/>
</dbReference>
<accession>A0ABQ0A2Q6</accession>
<protein>
    <submittedName>
        <fullName evidence="2">Serine hydrolase</fullName>
    </submittedName>
</protein>
<dbReference type="InterPro" id="IPR001466">
    <property type="entry name" value="Beta-lactam-related"/>
</dbReference>
<dbReference type="EMBL" id="BAABWH010000009">
    <property type="protein sequence ID" value="GAA6146676.1"/>
    <property type="molecule type" value="Genomic_DNA"/>
</dbReference>